<dbReference type="AlphaFoldDB" id="A0A445E6J7"/>
<proteinExistence type="predicted"/>
<evidence type="ECO:0000313" key="1">
    <source>
        <dbReference type="EMBL" id="RYR71114.1"/>
    </source>
</evidence>
<keyword evidence="2" id="KW-1185">Reference proteome</keyword>
<gene>
    <name evidence="1" type="ORF">Ahy_A02g005410</name>
</gene>
<protein>
    <submittedName>
        <fullName evidence="1">Uncharacterized protein</fullName>
    </submittedName>
</protein>
<name>A0A445E6J7_ARAHY</name>
<dbReference type="Proteomes" id="UP000289738">
    <property type="component" value="Chromosome A02"/>
</dbReference>
<evidence type="ECO:0000313" key="2">
    <source>
        <dbReference type="Proteomes" id="UP000289738"/>
    </source>
</evidence>
<organism evidence="1 2">
    <name type="scientific">Arachis hypogaea</name>
    <name type="common">Peanut</name>
    <dbReference type="NCBI Taxonomy" id="3818"/>
    <lineage>
        <taxon>Eukaryota</taxon>
        <taxon>Viridiplantae</taxon>
        <taxon>Streptophyta</taxon>
        <taxon>Embryophyta</taxon>
        <taxon>Tracheophyta</taxon>
        <taxon>Spermatophyta</taxon>
        <taxon>Magnoliopsida</taxon>
        <taxon>eudicotyledons</taxon>
        <taxon>Gunneridae</taxon>
        <taxon>Pentapetalae</taxon>
        <taxon>rosids</taxon>
        <taxon>fabids</taxon>
        <taxon>Fabales</taxon>
        <taxon>Fabaceae</taxon>
        <taxon>Papilionoideae</taxon>
        <taxon>50 kb inversion clade</taxon>
        <taxon>dalbergioids sensu lato</taxon>
        <taxon>Dalbergieae</taxon>
        <taxon>Pterocarpus clade</taxon>
        <taxon>Arachis</taxon>
    </lineage>
</organism>
<sequence>MLVHRYLLNDQSPYENDSSHPSLNSNTTKEAILHLSYSVILLNLSNEVVQSVAFESERAETRLNNSISRSKREEKLADATKNTRFSPPLSGYIQLLPPHKALVYAKKEIDNAPLVNEDLDLYASLFRNISIFKSTYIFILHEGLIAGGMDNFELSFDYIVDMNPTQARAR</sequence>
<dbReference type="EMBL" id="SDMP01000002">
    <property type="protein sequence ID" value="RYR71114.1"/>
    <property type="molecule type" value="Genomic_DNA"/>
</dbReference>
<dbReference type="STRING" id="3818.A0A445E6J7"/>
<reference evidence="1 2" key="1">
    <citation type="submission" date="2019-01" db="EMBL/GenBank/DDBJ databases">
        <title>Sequencing of cultivated peanut Arachis hypogaea provides insights into genome evolution and oil improvement.</title>
        <authorList>
            <person name="Chen X."/>
        </authorList>
    </citation>
    <scope>NUCLEOTIDE SEQUENCE [LARGE SCALE GENOMIC DNA]</scope>
    <source>
        <strain evidence="2">cv. Fuhuasheng</strain>
        <tissue evidence="1">Leaves</tissue>
    </source>
</reference>
<accession>A0A445E6J7</accession>
<comment type="caution">
    <text evidence="1">The sequence shown here is derived from an EMBL/GenBank/DDBJ whole genome shotgun (WGS) entry which is preliminary data.</text>
</comment>